<dbReference type="Pfam" id="PF14718">
    <property type="entry name" value="SLT_L"/>
    <property type="match status" value="1"/>
</dbReference>
<dbReference type="EMBL" id="PQVH01000013">
    <property type="protein sequence ID" value="TFW70380.1"/>
    <property type="molecule type" value="Genomic_DNA"/>
</dbReference>
<dbReference type="Gene3D" id="1.10.1240.20">
    <property type="entry name" value="Lytic transglycosylase, superhelical linker domain"/>
    <property type="match status" value="1"/>
</dbReference>
<comment type="caution">
    <text evidence="5">The sequence shown here is derived from an EMBL/GenBank/DDBJ whole genome shotgun (WGS) entry which is preliminary data.</text>
</comment>
<dbReference type="InterPro" id="IPR008258">
    <property type="entry name" value="Transglycosylase_SLT_dom_1"/>
</dbReference>
<comment type="similarity">
    <text evidence="1">Belongs to the transglycosylase Slt family.</text>
</comment>
<protein>
    <submittedName>
        <fullName evidence="5">Lytic transglycosylase</fullName>
    </submittedName>
</protein>
<gene>
    <name evidence="5" type="ORF">C3Y98_10955</name>
</gene>
<dbReference type="RefSeq" id="WP_135278622.1">
    <property type="nucleotide sequence ID" value="NZ_PQVH01000013.1"/>
</dbReference>
<proteinExistence type="inferred from homology"/>
<evidence type="ECO:0000256" key="2">
    <source>
        <dbReference type="ARBA" id="ARBA00022729"/>
    </source>
</evidence>
<dbReference type="InterPro" id="IPR023346">
    <property type="entry name" value="Lysozyme-like_dom_sf"/>
</dbReference>
<feature type="domain" description="Lytic transglycosylase superhelical linker" evidence="4">
    <location>
        <begin position="424"/>
        <end position="485"/>
    </location>
</feature>
<evidence type="ECO:0000313" key="6">
    <source>
        <dbReference type="Proteomes" id="UP000297706"/>
    </source>
</evidence>
<dbReference type="AlphaFoldDB" id="A0A4Y9VQH6"/>
<evidence type="ECO:0000313" key="5">
    <source>
        <dbReference type="EMBL" id="TFW70380.1"/>
    </source>
</evidence>
<name>A0A4Y9VQH6_9PROT</name>
<organism evidence="5 6">
    <name type="scientific">Methylotenera oryzisoli</name>
    <dbReference type="NCBI Taxonomy" id="2080758"/>
    <lineage>
        <taxon>Bacteria</taxon>
        <taxon>Pseudomonadati</taxon>
        <taxon>Pseudomonadota</taxon>
        <taxon>Betaproteobacteria</taxon>
        <taxon>Nitrosomonadales</taxon>
        <taxon>Methylophilaceae</taxon>
        <taxon>Methylotenera</taxon>
    </lineage>
</organism>
<dbReference type="PANTHER" id="PTHR37423:SF5">
    <property type="entry name" value="SOLUBLE LYTIC MUREIN TRANSGLYCOSYLASE"/>
    <property type="match status" value="1"/>
</dbReference>
<reference evidence="5 6" key="1">
    <citation type="submission" date="2018-02" db="EMBL/GenBank/DDBJ databases">
        <title>A novel lanthanide dependent methylotroph, Methylotenera sp. La3113.</title>
        <authorList>
            <person name="Lv H."/>
            <person name="Tani A."/>
        </authorList>
    </citation>
    <scope>NUCLEOTIDE SEQUENCE [LARGE SCALE GENOMIC DNA]</scope>
    <source>
        <strain evidence="5 6">La3113</strain>
    </source>
</reference>
<keyword evidence="2" id="KW-0732">Signal</keyword>
<evidence type="ECO:0000259" key="3">
    <source>
        <dbReference type="Pfam" id="PF01464"/>
    </source>
</evidence>
<dbReference type="SUPFAM" id="SSF48435">
    <property type="entry name" value="Bacterial muramidases"/>
    <property type="match status" value="1"/>
</dbReference>
<dbReference type="InterPro" id="IPR008939">
    <property type="entry name" value="Lytic_TGlycosylase_superhlx_U"/>
</dbReference>
<dbReference type="InterPro" id="IPR012289">
    <property type="entry name" value="Lytic_TGlycosylase_superhlx_L"/>
</dbReference>
<dbReference type="Gene3D" id="1.10.530.10">
    <property type="match status" value="1"/>
</dbReference>
<dbReference type="OrthoDB" id="92254at2"/>
<evidence type="ECO:0000256" key="1">
    <source>
        <dbReference type="ARBA" id="ARBA00007734"/>
    </source>
</evidence>
<accession>A0A4Y9VQH6</accession>
<dbReference type="Proteomes" id="UP000297706">
    <property type="component" value="Unassembled WGS sequence"/>
</dbReference>
<feature type="domain" description="Transglycosylase SLT" evidence="3">
    <location>
        <begin position="501"/>
        <end position="610"/>
    </location>
</feature>
<dbReference type="InterPro" id="IPR037061">
    <property type="entry name" value="Lytic_TGlycoase_superhlx_L_sf"/>
</dbReference>
<sequence>MFSLLEKLSLVAMPKQLSKLCLGALLLSGQAAAMSDQALFEHAREAYAKKNELVLAEDVSQLNSQQYILAPYAAYWLMLLRLDQADNAEVQAFITQYADMAFVDRLRGEWLKKLGKKQDWVLFFEHYPNFKRTDIAVECYALYGKHQFDHQEVSAQVKKIWMSSADLPSSCTPLFDAMQEAGTLSANDIWARLRIALQDGKLSVAKSIIARLPNFDKSNLELLAVAEQTPKLLLTSKTVNIKMNNKKATLKTPAFKTRDDIEVNLYALDRLARTNILDAIVVNQALQERWSAQDAAFAWGRIAYHAARTHHPQALEFYAKANETPLDKEQLAWMARAAMRAQNWDMLLDAIAKMNPEQQQEGAWRYWKGRAFKEKSMVVDANKILGPLSTERHYYGWLALEELGSVMNSPQQQYTPIEQEVMAIASQPGIKRALELQKQDMRWEAKAEWVWVTRDFDDKQLLAAAEYAQRQKWYDVAISTADNTKQLHDFNLRYPIPYRDLFRAAAVNENVDEAWIYGLTRQESRFMHYAKSGVGASGLMQLMPATAKWAAQRMGLSDYSQEMIHDLKFNVGIGTYYMRYTLEAMNGQAVMATAAYNAGPSRARRWAADEPMEAAIYIETIPYGETRSYVQKVMANAQIYAPKLGYPVQTLKARMGTIPGRTKPEVILADVE</sequence>
<keyword evidence="6" id="KW-1185">Reference proteome</keyword>
<dbReference type="GO" id="GO:0004553">
    <property type="term" value="F:hydrolase activity, hydrolyzing O-glycosyl compounds"/>
    <property type="evidence" value="ECO:0007669"/>
    <property type="project" value="InterPro"/>
</dbReference>
<dbReference type="PANTHER" id="PTHR37423">
    <property type="entry name" value="SOLUBLE LYTIC MUREIN TRANSGLYCOSYLASE-RELATED"/>
    <property type="match status" value="1"/>
</dbReference>
<dbReference type="CDD" id="cd13401">
    <property type="entry name" value="Slt70-like"/>
    <property type="match status" value="1"/>
</dbReference>
<dbReference type="Pfam" id="PF01464">
    <property type="entry name" value="SLT"/>
    <property type="match status" value="1"/>
</dbReference>
<dbReference type="GO" id="GO:0042597">
    <property type="term" value="C:periplasmic space"/>
    <property type="evidence" value="ECO:0007669"/>
    <property type="project" value="InterPro"/>
</dbReference>
<dbReference type="SUPFAM" id="SSF53955">
    <property type="entry name" value="Lysozyme-like"/>
    <property type="match status" value="1"/>
</dbReference>
<evidence type="ECO:0000259" key="4">
    <source>
        <dbReference type="Pfam" id="PF14718"/>
    </source>
</evidence>
<dbReference type="Gene3D" id="1.25.20.10">
    <property type="entry name" value="Bacterial muramidases"/>
    <property type="match status" value="1"/>
</dbReference>